<dbReference type="GO" id="GO:0006505">
    <property type="term" value="P:GPI anchor metabolic process"/>
    <property type="evidence" value="ECO:0007669"/>
    <property type="project" value="TreeGrafter"/>
</dbReference>
<gene>
    <name evidence="12" type="ORF">M427DRAFT_138091</name>
</gene>
<comment type="subcellular location">
    <subcellularLocation>
        <location evidence="1">Endoplasmic reticulum membrane</location>
        <topology evidence="1">Multi-pass membrane protein</topology>
    </subcellularLocation>
</comment>
<accession>A0A139A4S4</accession>
<dbReference type="GO" id="GO:0015031">
    <property type="term" value="P:protein transport"/>
    <property type="evidence" value="ECO:0007669"/>
    <property type="project" value="UniProtKB-KW"/>
</dbReference>
<evidence type="ECO:0000259" key="11">
    <source>
        <dbReference type="Pfam" id="PF07819"/>
    </source>
</evidence>
<keyword evidence="9 10" id="KW-0472">Membrane</keyword>
<evidence type="ECO:0000313" key="12">
    <source>
        <dbReference type="EMBL" id="KXS11649.1"/>
    </source>
</evidence>
<keyword evidence="4" id="KW-0812">Transmembrane</keyword>
<name>A0A139A4S4_GONPJ</name>
<dbReference type="OrthoDB" id="348976at2759"/>
<protein>
    <recommendedName>
        <fullName evidence="10">GPI inositol-deacylase</fullName>
        <ecNumber evidence="10">3.1.-.-</ecNumber>
    </recommendedName>
</protein>
<dbReference type="GO" id="GO:0006888">
    <property type="term" value="P:endoplasmic reticulum to Golgi vesicle-mediated transport"/>
    <property type="evidence" value="ECO:0007669"/>
    <property type="project" value="TreeGrafter"/>
</dbReference>
<dbReference type="InterPro" id="IPR039529">
    <property type="entry name" value="PGAP1/BST1"/>
</dbReference>
<keyword evidence="6 10" id="KW-0256">Endoplasmic reticulum</keyword>
<keyword evidence="13" id="KW-1185">Reference proteome</keyword>
<evidence type="ECO:0000256" key="2">
    <source>
        <dbReference type="ARBA" id="ARBA00006931"/>
    </source>
</evidence>
<dbReference type="PANTHER" id="PTHR15495:SF7">
    <property type="entry name" value="GPI INOSITOL-DEACYLASE"/>
    <property type="match status" value="1"/>
</dbReference>
<evidence type="ECO:0000256" key="10">
    <source>
        <dbReference type="RuleBase" id="RU365011"/>
    </source>
</evidence>
<evidence type="ECO:0000313" key="13">
    <source>
        <dbReference type="Proteomes" id="UP000070544"/>
    </source>
</evidence>
<evidence type="ECO:0000256" key="9">
    <source>
        <dbReference type="ARBA" id="ARBA00023136"/>
    </source>
</evidence>
<keyword evidence="7 10" id="KW-0653">Protein transport</keyword>
<dbReference type="PANTHER" id="PTHR15495">
    <property type="entry name" value="NEGATIVE REGULATOR OF VESICLE FORMATION-RELATED"/>
    <property type="match status" value="1"/>
</dbReference>
<dbReference type="GO" id="GO:0050185">
    <property type="term" value="F:phosphatidylinositol deacylase activity"/>
    <property type="evidence" value="ECO:0007669"/>
    <property type="project" value="TreeGrafter"/>
</dbReference>
<evidence type="ECO:0000256" key="8">
    <source>
        <dbReference type="ARBA" id="ARBA00022989"/>
    </source>
</evidence>
<sequence>MTWMHPDYVKMDGFRDVGSCSSRYNLYLYKDREFDSSNELKGVPALFIHGNAGSYQQVRSIAKETDAEFARLVATSNANNHLPLDIFALDLNGELSAFSGHVLARQSACAYEAVQFILNLYRDTAILRSTRPPVKPDSVIILAHSMGGIAARRMFSLPNFQSGSVTTIITMATPHLYPPIVLDGEIQSLYKSMNNLWKNDGSNAAFNELFYNVTMVSIVGGNQDTHVPSHLCHVESLIPPENGFTVYTSTVLTVWTMTDHLSILWCNQLVKVIARTLIEITDSRKPGGVMLSDARMKTYRASFLGQMSSEDSTWTIPFARSTLHNTSSMTLGADQTSDSGRLHLLPVSGVQKISAYATIVPSDFNWRIYLCRHSTNESPTLSCRDTRNSHTLMPLYEPQQRHAPQVETESLPRAAYLTLSAGYTTGWEYIAVDCRDSASCAGRTIVETATTGEVVLDGSILRKCP</sequence>
<dbReference type="AlphaFoldDB" id="A0A139A4S4"/>
<evidence type="ECO:0000256" key="1">
    <source>
        <dbReference type="ARBA" id="ARBA00004477"/>
    </source>
</evidence>
<dbReference type="EC" id="3.1.-.-" evidence="10"/>
<dbReference type="InterPro" id="IPR012908">
    <property type="entry name" value="PGAP1-ab_dom-like"/>
</dbReference>
<keyword evidence="5 10" id="KW-0378">Hydrolase</keyword>
<comment type="function">
    <text evidence="10">Involved in inositol deacylation of GPI-anchored proteins which plays important roles in the quality control and ER-associated degradation of GPI-anchored proteins.</text>
</comment>
<dbReference type="InterPro" id="IPR029058">
    <property type="entry name" value="AB_hydrolase_fold"/>
</dbReference>
<evidence type="ECO:0000256" key="3">
    <source>
        <dbReference type="ARBA" id="ARBA00022448"/>
    </source>
</evidence>
<proteinExistence type="inferred from homology"/>
<keyword evidence="3 10" id="KW-0813">Transport</keyword>
<evidence type="ECO:0000256" key="4">
    <source>
        <dbReference type="ARBA" id="ARBA00022692"/>
    </source>
</evidence>
<dbReference type="Gene3D" id="3.40.50.1820">
    <property type="entry name" value="alpha/beta hydrolase"/>
    <property type="match status" value="1"/>
</dbReference>
<dbReference type="SUPFAM" id="SSF53474">
    <property type="entry name" value="alpha/beta-Hydrolases"/>
    <property type="match status" value="1"/>
</dbReference>
<dbReference type="GO" id="GO:0005789">
    <property type="term" value="C:endoplasmic reticulum membrane"/>
    <property type="evidence" value="ECO:0007669"/>
    <property type="project" value="UniProtKB-SubCell"/>
</dbReference>
<dbReference type="Pfam" id="PF07819">
    <property type="entry name" value="PGAP1"/>
    <property type="match status" value="1"/>
</dbReference>
<reference evidence="12 13" key="1">
    <citation type="journal article" date="2015" name="Genome Biol. Evol.">
        <title>Phylogenomic analyses indicate that early fungi evolved digesting cell walls of algal ancestors of land plants.</title>
        <authorList>
            <person name="Chang Y."/>
            <person name="Wang S."/>
            <person name="Sekimoto S."/>
            <person name="Aerts A.L."/>
            <person name="Choi C."/>
            <person name="Clum A."/>
            <person name="LaButti K.M."/>
            <person name="Lindquist E.A."/>
            <person name="Yee Ngan C."/>
            <person name="Ohm R.A."/>
            <person name="Salamov A.A."/>
            <person name="Grigoriev I.V."/>
            <person name="Spatafora J.W."/>
            <person name="Berbee M.L."/>
        </authorList>
    </citation>
    <scope>NUCLEOTIDE SEQUENCE [LARGE SCALE GENOMIC DNA]</scope>
    <source>
        <strain evidence="12 13">JEL478</strain>
    </source>
</reference>
<evidence type="ECO:0000256" key="5">
    <source>
        <dbReference type="ARBA" id="ARBA00022801"/>
    </source>
</evidence>
<comment type="similarity">
    <text evidence="2 10">Belongs to the GPI inositol-deacylase family.</text>
</comment>
<dbReference type="Proteomes" id="UP000070544">
    <property type="component" value="Unassembled WGS sequence"/>
</dbReference>
<dbReference type="STRING" id="1344416.A0A139A4S4"/>
<dbReference type="EMBL" id="KQ965799">
    <property type="protein sequence ID" value="KXS11649.1"/>
    <property type="molecule type" value="Genomic_DNA"/>
</dbReference>
<keyword evidence="8" id="KW-1133">Transmembrane helix</keyword>
<feature type="domain" description="GPI inositol-deacylase PGAP1-like alpha/beta" evidence="11">
    <location>
        <begin position="39"/>
        <end position="280"/>
    </location>
</feature>
<organism evidence="12 13">
    <name type="scientific">Gonapodya prolifera (strain JEL478)</name>
    <name type="common">Monoblepharis prolifera</name>
    <dbReference type="NCBI Taxonomy" id="1344416"/>
    <lineage>
        <taxon>Eukaryota</taxon>
        <taxon>Fungi</taxon>
        <taxon>Fungi incertae sedis</taxon>
        <taxon>Chytridiomycota</taxon>
        <taxon>Chytridiomycota incertae sedis</taxon>
        <taxon>Monoblepharidomycetes</taxon>
        <taxon>Monoblepharidales</taxon>
        <taxon>Gonapodyaceae</taxon>
        <taxon>Gonapodya</taxon>
    </lineage>
</organism>
<evidence type="ECO:0000256" key="6">
    <source>
        <dbReference type="ARBA" id="ARBA00022824"/>
    </source>
</evidence>
<evidence type="ECO:0000256" key="7">
    <source>
        <dbReference type="ARBA" id="ARBA00022927"/>
    </source>
</evidence>